<dbReference type="SUPFAM" id="SSF52047">
    <property type="entry name" value="RNI-like"/>
    <property type="match status" value="1"/>
</dbReference>
<dbReference type="Pfam" id="PF25296">
    <property type="entry name" value="Decapeptide"/>
    <property type="match status" value="3"/>
</dbReference>
<keyword evidence="3" id="KW-1185">Reference proteome</keyword>
<evidence type="ECO:0000313" key="2">
    <source>
        <dbReference type="EMBL" id="KAL1526205.1"/>
    </source>
</evidence>
<organism evidence="2 3">
    <name type="scientific">Prymnesium parvum</name>
    <name type="common">Toxic golden alga</name>
    <dbReference type="NCBI Taxonomy" id="97485"/>
    <lineage>
        <taxon>Eukaryota</taxon>
        <taxon>Haptista</taxon>
        <taxon>Haptophyta</taxon>
        <taxon>Prymnesiophyceae</taxon>
        <taxon>Prymnesiales</taxon>
        <taxon>Prymnesiaceae</taxon>
        <taxon>Prymnesium</taxon>
    </lineage>
</organism>
<proteinExistence type="predicted"/>
<dbReference type="Proteomes" id="UP001515480">
    <property type="component" value="Unassembled WGS sequence"/>
</dbReference>
<dbReference type="InterPro" id="IPR057481">
    <property type="entry name" value="Decapeptide"/>
</dbReference>
<evidence type="ECO:0000259" key="1">
    <source>
        <dbReference type="Pfam" id="PF05729"/>
    </source>
</evidence>
<feature type="domain" description="NACHT" evidence="1">
    <location>
        <begin position="319"/>
        <end position="493"/>
    </location>
</feature>
<dbReference type="PANTHER" id="PTHR47121:SF2">
    <property type="entry name" value="THYLAKOID LUMENAL PROTEIN TL20.3, CHLOROPLASTIC"/>
    <property type="match status" value="1"/>
</dbReference>
<gene>
    <name evidence="2" type="ORF">AB1Y20_014931</name>
</gene>
<sequence>MRGRGGGNGDRLHQVDRALAYTERTSGTLQDLHSVADVVLKVGEAVPIFGPACKVARDILAEAEKATAEKAAAQKAVTVQKAAAQPSAAAIENFCRKVGIRDEQSVRQKAVLDWSANGLNADDRKVIAYLRLRGGGCGSSKVYTEHTNESAKGTKAQLAKAHQQRLERLQACARYPDSTAFPMVDSKLILLHEGQLLDGIVISTNGSLATVRSGSISFDISLQRHQRTTDDFVDSAEHYFDLRSNFLKRIRTKHAEMEDAITGKRLSTTEQLIQITISNREAAGAGGLQYADYMDATNIRDIAELTLSTAPASLLLVADPGTGKSWSANQLVFQMADWCLSRETPLPILPFLLTVQELAKLHETRKDAKLQTNARSNVVLAFLTSLQKVGTEKLQAQLPSASMLDEEDYLILMAAYELRLLVIVVDGIDEAPMIRQEVQETLHLLVSIGICVIATSRPEGVDVTKWSKDFVIATLKPLSDEQQNELVQKQLKNDILYKQLTATLAIRRKHDEIYASEFTSDERQELETMEMINLFVKKDGALDPNMRQRSSDGSRFIAARHGGPDSQCLRELNSDFSPRVLAMLDEMRTDPSGECTRDRVEARLKNQDIIHSDRHSIATRLVLLASKKKLPTTELWPQIMARTDDLYVATEQLLPMFHAAMHALRQTFGEEAHLIDLTLAETLKDPIRIHEKAEDDYRTKFEDWDDEVVIPEACVLDVLRGRAVCKTASTLVRLQQLLMQGVTLVVEGQDVQIECLRNKHKFRDLDPMHFRNILNNLRMSVGERSVFIELQLHHHKVYQHNNDSHAHAHYEYFRSMLPATYEADLDSMLESTFSFLDEVNRVPVLLSMLVLIFDQRDCKHLPADRYQLYRLGMDAAISRAPAAKDSWETLRLVATASHIARKRTFDIATVENALGSQESWRSLEGLPLVKTLEVDTLFQFKHISFQEALFAMAIAERHVADTEWNPMANLEEPFFENVFRIGGCSMGTALAEQLRKGGHKQLSFGAQGYRSFLLTLPTGLSGELPIERLVLQGHQLDHAAVQKLSPFIEKSQSLKEVQHDVPVPFTVDVASQLVAAAKGQHQLCLIGDIPCNQYEALGRADAVLIAATVCNFLPVRSERRQYVQAAISGAQIARTPGSTWVKLGDNRLSDLIDLSLFPQLPRASHLKLAGYDAGQLRAVGVSVAECKRIGFPLAHLRAAGCTATECKAYFSAIELKEAGYSLNELKAGGISVMDAGFSASDCKAAGFALQDLKAERFSASELKELKFKAKDLARVGFTAQALLDAGFKVPMLLGPCGFSPLELQRAGVSADVMLTKGGVHTPAALKEAGYSAEQVRQAGGFSIVEMCAGGFSPQDFKAAGYSVQEVKAAGYSVQEVKAAGYSVQEVKAAGYSVQEVKAAGYSLREYFGQDGQAVSACLGKASCAEEEMMDRVSLDWSMKSLSDQDCVGLAILIASGALANLTILHLGGNKISNAGIKIFSETVASGALAKLKDFYIDDKHMKNPRLVAACTPRGIKIM</sequence>
<evidence type="ECO:0000313" key="3">
    <source>
        <dbReference type="Proteomes" id="UP001515480"/>
    </source>
</evidence>
<comment type="caution">
    <text evidence="2">The sequence shown here is derived from an EMBL/GenBank/DDBJ whole genome shotgun (WGS) entry which is preliminary data.</text>
</comment>
<dbReference type="EMBL" id="JBGBPQ010000003">
    <property type="protein sequence ID" value="KAL1526205.1"/>
    <property type="molecule type" value="Genomic_DNA"/>
</dbReference>
<dbReference type="InterPro" id="IPR053285">
    <property type="entry name" value="Thylakoid_lumenal_pentapeptide"/>
</dbReference>
<name>A0AB34JWX7_PRYPA</name>
<dbReference type="InterPro" id="IPR027417">
    <property type="entry name" value="P-loop_NTPase"/>
</dbReference>
<dbReference type="Pfam" id="PF05729">
    <property type="entry name" value="NACHT"/>
    <property type="match status" value="1"/>
</dbReference>
<dbReference type="Gene3D" id="3.40.50.300">
    <property type="entry name" value="P-loop containing nucleotide triphosphate hydrolases"/>
    <property type="match status" value="1"/>
</dbReference>
<dbReference type="InterPro" id="IPR007111">
    <property type="entry name" value="NACHT_NTPase"/>
</dbReference>
<accession>A0AB34JWX7</accession>
<dbReference type="PANTHER" id="PTHR47121">
    <property type="entry name" value="THYLAKOID LUMENAL PROTEIN TL20.3, CHLOROPLASTIC"/>
    <property type="match status" value="1"/>
</dbReference>
<reference evidence="2 3" key="1">
    <citation type="journal article" date="2024" name="Science">
        <title>Giant polyketide synthase enzymes in the biosynthesis of giant marine polyether toxins.</title>
        <authorList>
            <person name="Fallon T.R."/>
            <person name="Shende V.V."/>
            <person name="Wierzbicki I.H."/>
            <person name="Pendleton A.L."/>
            <person name="Watervoot N.F."/>
            <person name="Auber R.P."/>
            <person name="Gonzalez D.J."/>
            <person name="Wisecaver J.H."/>
            <person name="Moore B.S."/>
        </authorList>
    </citation>
    <scope>NUCLEOTIDE SEQUENCE [LARGE SCALE GENOMIC DNA]</scope>
    <source>
        <strain evidence="2 3">12B1</strain>
    </source>
</reference>
<protein>
    <recommendedName>
        <fullName evidence="1">NACHT domain-containing protein</fullName>
    </recommendedName>
</protein>